<evidence type="ECO:0000256" key="3">
    <source>
        <dbReference type="ARBA" id="ARBA00011890"/>
    </source>
</evidence>
<evidence type="ECO:0000256" key="4">
    <source>
        <dbReference type="ARBA" id="ARBA00013346"/>
    </source>
</evidence>
<dbReference type="Gene3D" id="3.40.50.150">
    <property type="entry name" value="Vaccinia Virus protein VP39"/>
    <property type="match status" value="1"/>
</dbReference>
<comment type="caution">
    <text evidence="12">The sequence shown here is derived from an EMBL/GenBank/DDBJ whole genome shotgun (WGS) entry which is preliminary data.</text>
</comment>
<evidence type="ECO:0000256" key="2">
    <source>
        <dbReference type="ARBA" id="ARBA00005369"/>
    </source>
</evidence>
<evidence type="ECO:0000256" key="8">
    <source>
        <dbReference type="ARBA" id="ARBA00022691"/>
    </source>
</evidence>
<evidence type="ECO:0000256" key="11">
    <source>
        <dbReference type="ARBA" id="ARBA00031350"/>
    </source>
</evidence>
<dbReference type="EC" id="2.1.1.77" evidence="3"/>
<keyword evidence="13" id="KW-1185">Reference proteome</keyword>
<dbReference type="NCBIfam" id="TIGR04364">
    <property type="entry name" value="methyltran_FxLD"/>
    <property type="match status" value="1"/>
</dbReference>
<dbReference type="PANTHER" id="PTHR11579:SF0">
    <property type="entry name" value="PROTEIN-L-ISOASPARTATE(D-ASPARTATE) O-METHYLTRANSFERASE"/>
    <property type="match status" value="1"/>
</dbReference>
<evidence type="ECO:0000313" key="13">
    <source>
        <dbReference type="Proteomes" id="UP000019141"/>
    </source>
</evidence>
<dbReference type="PANTHER" id="PTHR11579">
    <property type="entry name" value="PROTEIN-L-ISOASPARTATE O-METHYLTRANSFERASE"/>
    <property type="match status" value="1"/>
</dbReference>
<dbReference type="GO" id="GO:0032259">
    <property type="term" value="P:methylation"/>
    <property type="evidence" value="ECO:0007669"/>
    <property type="project" value="UniProtKB-KW"/>
</dbReference>
<comment type="subcellular location">
    <subcellularLocation>
        <location evidence="1">Cytoplasm</location>
    </subcellularLocation>
</comment>
<reference evidence="12 13" key="1">
    <citation type="journal article" date="2014" name="Nature">
        <title>An environmental bacterial taxon with a large and distinct metabolic repertoire.</title>
        <authorList>
            <person name="Wilson M.C."/>
            <person name="Mori T."/>
            <person name="Ruckert C."/>
            <person name="Uria A.R."/>
            <person name="Helf M.J."/>
            <person name="Takada K."/>
            <person name="Gernert C."/>
            <person name="Steffens U.A."/>
            <person name="Heycke N."/>
            <person name="Schmitt S."/>
            <person name="Rinke C."/>
            <person name="Helfrich E.J."/>
            <person name="Brachmann A.O."/>
            <person name="Gurgui C."/>
            <person name="Wakimoto T."/>
            <person name="Kracht M."/>
            <person name="Crusemann M."/>
            <person name="Hentschel U."/>
            <person name="Abe I."/>
            <person name="Matsunaga S."/>
            <person name="Kalinowski J."/>
            <person name="Takeyama H."/>
            <person name="Piel J."/>
        </authorList>
    </citation>
    <scope>NUCLEOTIDE SEQUENCE [LARGE SCALE GENOMIC DNA]</scope>
    <source>
        <strain evidence="13">TSY1</strain>
    </source>
</reference>
<dbReference type="InterPro" id="IPR027573">
    <property type="entry name" value="Methyltran_FxLD"/>
</dbReference>
<dbReference type="PATRIC" id="fig|1429438.4.peg.1333"/>
<dbReference type="HOGENOM" id="CLU_037629_2_0_7"/>
<dbReference type="Proteomes" id="UP000019141">
    <property type="component" value="Unassembled WGS sequence"/>
</dbReference>
<dbReference type="InterPro" id="IPR000682">
    <property type="entry name" value="PCMT"/>
</dbReference>
<accession>W4LUV6</accession>
<evidence type="ECO:0000256" key="7">
    <source>
        <dbReference type="ARBA" id="ARBA00022679"/>
    </source>
</evidence>
<comment type="similarity">
    <text evidence="2">Belongs to the methyltransferase superfamily. L-isoaspartyl/D-aspartyl protein methyltransferase family.</text>
</comment>
<proteinExistence type="inferred from homology"/>
<gene>
    <name evidence="12" type="ORF">ETSY1_06000</name>
</gene>
<dbReference type="InterPro" id="IPR029063">
    <property type="entry name" value="SAM-dependent_MTases_sf"/>
</dbReference>
<dbReference type="GO" id="GO:0004719">
    <property type="term" value="F:protein-L-isoaspartate (D-aspartate) O-methyltransferase activity"/>
    <property type="evidence" value="ECO:0007669"/>
    <property type="project" value="UniProtKB-EC"/>
</dbReference>
<dbReference type="AlphaFoldDB" id="W4LUV6"/>
<protein>
    <recommendedName>
        <fullName evidence="4">Protein-L-isoaspartate O-methyltransferase</fullName>
        <ecNumber evidence="3">2.1.1.77</ecNumber>
    </recommendedName>
    <alternativeName>
        <fullName evidence="11">L-isoaspartyl protein carboxyl methyltransferase</fullName>
    </alternativeName>
    <alternativeName>
        <fullName evidence="9">Protein L-isoaspartyl methyltransferase</fullName>
    </alternativeName>
    <alternativeName>
        <fullName evidence="10">Protein-beta-aspartate methyltransferase</fullName>
    </alternativeName>
</protein>
<evidence type="ECO:0000256" key="9">
    <source>
        <dbReference type="ARBA" id="ARBA00030757"/>
    </source>
</evidence>
<keyword evidence="8" id="KW-0949">S-adenosyl-L-methionine</keyword>
<evidence type="ECO:0000256" key="1">
    <source>
        <dbReference type="ARBA" id="ARBA00004496"/>
    </source>
</evidence>
<sequence>MSRRQVDPSPEILQQALVTHLEERIHIRDRRILDAFRTVPRHRFVTHVSIEEAYRDRAIATKQLDSGIAISSASQPAMMAMMLEQLDLQPGHRVLEIGAGTGYNAALMAHLVGANGHVVTMDYDEDIVLDARQHLAANGIENVEVIRADGGLGCPHSAPFDRIILTVGAWDIAPAWREQLAAHGRLVLPLSVGGPQLAVAFQAQDGHLMSQSAYYCEFMRLRGAHAGPERLGPLGSKKGFLIGNEAALPVPDDTIYDWLKGPSQECSAGMQIALRDIRLSLWFWLGMYETGHVRIYAAGQKAKHRRIPDLLSASVPGHVLRGTSGLVNADGICLLSRSDDEANPFSLRLRSYGRAEALTQRLLARLQAWDAAGRPPGDRLEITVYPRDAVIDVPEGAVVMPKRWHQLVLRWP</sequence>
<organism evidence="12 13">
    <name type="scientific">Entotheonella factor</name>
    <dbReference type="NCBI Taxonomy" id="1429438"/>
    <lineage>
        <taxon>Bacteria</taxon>
        <taxon>Pseudomonadati</taxon>
        <taxon>Nitrospinota/Tectimicrobiota group</taxon>
        <taxon>Candidatus Tectimicrobiota</taxon>
        <taxon>Candidatus Entotheonellia</taxon>
        <taxon>Candidatus Entotheonellales</taxon>
        <taxon>Candidatus Entotheonellaceae</taxon>
        <taxon>Candidatus Entotheonella</taxon>
    </lineage>
</organism>
<dbReference type="GO" id="GO:0005737">
    <property type="term" value="C:cytoplasm"/>
    <property type="evidence" value="ECO:0007669"/>
    <property type="project" value="UniProtKB-SubCell"/>
</dbReference>
<dbReference type="SUPFAM" id="SSF53335">
    <property type="entry name" value="S-adenosyl-L-methionine-dependent methyltransferases"/>
    <property type="match status" value="1"/>
</dbReference>
<evidence type="ECO:0000313" key="12">
    <source>
        <dbReference type="EMBL" id="ETX01794.1"/>
    </source>
</evidence>
<keyword evidence="7" id="KW-0808">Transferase</keyword>
<evidence type="ECO:0000256" key="10">
    <source>
        <dbReference type="ARBA" id="ARBA00031323"/>
    </source>
</evidence>
<evidence type="ECO:0000256" key="6">
    <source>
        <dbReference type="ARBA" id="ARBA00022603"/>
    </source>
</evidence>
<keyword evidence="6" id="KW-0489">Methyltransferase</keyword>
<name>W4LUV6_ENTF1</name>
<keyword evidence="5" id="KW-0963">Cytoplasm</keyword>
<evidence type="ECO:0000256" key="5">
    <source>
        <dbReference type="ARBA" id="ARBA00022490"/>
    </source>
</evidence>
<dbReference type="EMBL" id="AZHW01000200">
    <property type="protein sequence ID" value="ETX01794.1"/>
    <property type="molecule type" value="Genomic_DNA"/>
</dbReference>
<dbReference type="CDD" id="cd02440">
    <property type="entry name" value="AdoMet_MTases"/>
    <property type="match status" value="1"/>
</dbReference>
<dbReference type="Pfam" id="PF01135">
    <property type="entry name" value="PCMT"/>
    <property type="match status" value="1"/>
</dbReference>